<dbReference type="Pfam" id="PF14897">
    <property type="entry name" value="EpsG"/>
    <property type="match status" value="1"/>
</dbReference>
<gene>
    <name evidence="2" type="ORF">Lbru_1936</name>
</gene>
<name>A0A0W0SD64_9GAMM</name>
<feature type="transmembrane region" description="Helical" evidence="1">
    <location>
        <begin position="294"/>
        <end position="312"/>
    </location>
</feature>
<organism evidence="2 3">
    <name type="scientific">Legionella brunensis</name>
    <dbReference type="NCBI Taxonomy" id="29422"/>
    <lineage>
        <taxon>Bacteria</taxon>
        <taxon>Pseudomonadati</taxon>
        <taxon>Pseudomonadota</taxon>
        <taxon>Gammaproteobacteria</taxon>
        <taxon>Legionellales</taxon>
        <taxon>Legionellaceae</taxon>
        <taxon>Legionella</taxon>
    </lineage>
</organism>
<feature type="transmembrane region" description="Helical" evidence="1">
    <location>
        <begin position="138"/>
        <end position="164"/>
    </location>
</feature>
<accession>A0A0W0SD64</accession>
<feature type="transmembrane region" description="Helical" evidence="1">
    <location>
        <begin position="106"/>
        <end position="126"/>
    </location>
</feature>
<dbReference type="OrthoDB" id="5939709at2"/>
<protein>
    <recommendedName>
        <fullName evidence="4">EpsG family protein</fullName>
    </recommendedName>
</protein>
<dbReference type="EMBL" id="LNXV01000029">
    <property type="protein sequence ID" value="KTC81416.1"/>
    <property type="molecule type" value="Genomic_DNA"/>
</dbReference>
<dbReference type="RefSeq" id="WP_058441935.1">
    <property type="nucleotide sequence ID" value="NZ_CAAAHU010000002.1"/>
</dbReference>
<keyword evidence="3" id="KW-1185">Reference proteome</keyword>
<keyword evidence="1" id="KW-0812">Transmembrane</keyword>
<keyword evidence="1" id="KW-0472">Membrane</keyword>
<dbReference type="PATRIC" id="fig|29422.6.peg.2065"/>
<comment type="caution">
    <text evidence="2">The sequence shown here is derived from an EMBL/GenBank/DDBJ whole genome shotgun (WGS) entry which is preliminary data.</text>
</comment>
<evidence type="ECO:0000256" key="1">
    <source>
        <dbReference type="SAM" id="Phobius"/>
    </source>
</evidence>
<evidence type="ECO:0000313" key="2">
    <source>
        <dbReference type="EMBL" id="KTC81416.1"/>
    </source>
</evidence>
<dbReference type="AlphaFoldDB" id="A0A0W0SD64"/>
<dbReference type="Proteomes" id="UP000054742">
    <property type="component" value="Unassembled WGS sequence"/>
</dbReference>
<sequence length="346" mass="39950">MRIKVSYLRVILFILLSIIFLAIAVGCRPDFVGSDTKNYILLYTHSLTMDTLNTQYGALFNFFSSIFFYLHLSSASFFTFISLINFCSLGLIAFKLHKYLELESSVFFTFLLLLACLSFSPFYYSVQINVIRQGTATISLLLFFLLLLCRNGPLPLIATALFAFGFHKTTIIYLFFSVLTFFSYSFVSITTFVLAFFYVVGLTKKSFFWLSQNTPIDLYDKIYSYGLTAGYNSGNRIDFTCFTIFSGLLFFIIGKYFLSDINQKKFFQLLKIYWILTIPFFLMGFAAFADRYLLPAWFYLSILSTALLLFIMPKSTLITKFVCLVFLCSMMVFYVVVQGLYNMLPF</sequence>
<reference evidence="2 3" key="1">
    <citation type="submission" date="2015-11" db="EMBL/GenBank/DDBJ databases">
        <title>Genomic analysis of 38 Legionella species identifies large and diverse effector repertoires.</title>
        <authorList>
            <person name="Burstein D."/>
            <person name="Amaro F."/>
            <person name="Zusman T."/>
            <person name="Lifshitz Z."/>
            <person name="Cohen O."/>
            <person name="Gilbert J.A."/>
            <person name="Pupko T."/>
            <person name="Shuman H.A."/>
            <person name="Segal G."/>
        </authorList>
    </citation>
    <scope>NUCLEOTIDE SEQUENCE [LARGE SCALE GENOMIC DNA]</scope>
    <source>
        <strain evidence="2 3">ATCC 43878</strain>
    </source>
</reference>
<feature type="transmembrane region" description="Helical" evidence="1">
    <location>
        <begin position="270"/>
        <end position="288"/>
    </location>
</feature>
<evidence type="ECO:0000313" key="3">
    <source>
        <dbReference type="Proteomes" id="UP000054742"/>
    </source>
</evidence>
<feature type="transmembrane region" description="Helical" evidence="1">
    <location>
        <begin position="237"/>
        <end position="258"/>
    </location>
</feature>
<feature type="transmembrane region" description="Helical" evidence="1">
    <location>
        <begin position="66"/>
        <end position="94"/>
    </location>
</feature>
<evidence type="ECO:0008006" key="4">
    <source>
        <dbReference type="Google" id="ProtNLM"/>
    </source>
</evidence>
<dbReference type="InterPro" id="IPR049458">
    <property type="entry name" value="EpsG-like"/>
</dbReference>
<proteinExistence type="predicted"/>
<feature type="transmembrane region" description="Helical" evidence="1">
    <location>
        <begin position="171"/>
        <end position="200"/>
    </location>
</feature>
<dbReference type="PROSITE" id="PS51257">
    <property type="entry name" value="PROKAR_LIPOPROTEIN"/>
    <property type="match status" value="1"/>
</dbReference>
<feature type="transmembrane region" description="Helical" evidence="1">
    <location>
        <begin position="321"/>
        <end position="341"/>
    </location>
</feature>
<keyword evidence="1" id="KW-1133">Transmembrane helix</keyword>